<dbReference type="Pfam" id="PF08303">
    <property type="entry name" value="tRNA_lig_kinase"/>
    <property type="match status" value="1"/>
</dbReference>
<feature type="region of interest" description="Disordered" evidence="1">
    <location>
        <begin position="76"/>
        <end position="95"/>
    </location>
</feature>
<comment type="caution">
    <text evidence="5">The sequence shown here is derived from an EMBL/GenBank/DDBJ whole genome shotgun (WGS) entry which is preliminary data.</text>
</comment>
<evidence type="ECO:0000259" key="4">
    <source>
        <dbReference type="Pfam" id="PF09511"/>
    </source>
</evidence>
<proteinExistence type="predicted"/>
<gene>
    <name evidence="5" type="ORF">AAE3_LOCUS141</name>
</gene>
<dbReference type="GO" id="GO:0005634">
    <property type="term" value="C:nucleus"/>
    <property type="evidence" value="ECO:0007669"/>
    <property type="project" value="TreeGrafter"/>
</dbReference>
<evidence type="ECO:0008006" key="7">
    <source>
        <dbReference type="Google" id="ProtNLM"/>
    </source>
</evidence>
<dbReference type="InterPro" id="IPR015965">
    <property type="entry name" value="tRNA_lig_PDEase"/>
</dbReference>
<dbReference type="Pfam" id="PF09511">
    <property type="entry name" value="RNA_lig_T4_1"/>
    <property type="match status" value="1"/>
</dbReference>
<dbReference type="SUPFAM" id="SSF52540">
    <property type="entry name" value="P-loop containing nucleoside triphosphate hydrolases"/>
    <property type="match status" value="1"/>
</dbReference>
<dbReference type="Gene3D" id="3.40.50.300">
    <property type="entry name" value="P-loop containing nucleotide triphosphate hydrolases"/>
    <property type="match status" value="1"/>
</dbReference>
<dbReference type="GO" id="GO:0005524">
    <property type="term" value="F:ATP binding"/>
    <property type="evidence" value="ECO:0007669"/>
    <property type="project" value="InterPro"/>
</dbReference>
<dbReference type="AlphaFoldDB" id="A0A8S0XJ58"/>
<evidence type="ECO:0000256" key="1">
    <source>
        <dbReference type="SAM" id="MobiDB-lite"/>
    </source>
</evidence>
<feature type="compositionally biased region" description="Low complexity" evidence="1">
    <location>
        <begin position="77"/>
        <end position="93"/>
    </location>
</feature>
<evidence type="ECO:0000259" key="3">
    <source>
        <dbReference type="Pfam" id="PF08303"/>
    </source>
</evidence>
<dbReference type="GO" id="GO:0003972">
    <property type="term" value="F:RNA ligase (ATP) activity"/>
    <property type="evidence" value="ECO:0007669"/>
    <property type="project" value="InterPro"/>
</dbReference>
<feature type="region of interest" description="Disordered" evidence="1">
    <location>
        <begin position="377"/>
        <end position="403"/>
    </location>
</feature>
<feature type="domain" description="tRNA ligase kinase" evidence="3">
    <location>
        <begin position="521"/>
        <end position="643"/>
    </location>
</feature>
<evidence type="ECO:0000313" key="6">
    <source>
        <dbReference type="Proteomes" id="UP000467700"/>
    </source>
</evidence>
<evidence type="ECO:0000313" key="5">
    <source>
        <dbReference type="EMBL" id="CAA7257424.1"/>
    </source>
</evidence>
<evidence type="ECO:0000259" key="2">
    <source>
        <dbReference type="Pfam" id="PF08302"/>
    </source>
</evidence>
<dbReference type="OrthoDB" id="276239at2759"/>
<dbReference type="PANTHER" id="PTHR32004">
    <property type="entry name" value="TRNA LIGASE"/>
    <property type="match status" value="1"/>
</dbReference>
<keyword evidence="6" id="KW-1185">Reference proteome</keyword>
<dbReference type="InterPro" id="IPR015966">
    <property type="entry name" value="tRNA_lig_kin_fungi"/>
</dbReference>
<dbReference type="InterPro" id="IPR027417">
    <property type="entry name" value="P-loop_NTPase"/>
</dbReference>
<organism evidence="5 6">
    <name type="scientific">Cyclocybe aegerita</name>
    <name type="common">Black poplar mushroom</name>
    <name type="synonym">Agrocybe aegerita</name>
    <dbReference type="NCBI Taxonomy" id="1973307"/>
    <lineage>
        <taxon>Eukaryota</taxon>
        <taxon>Fungi</taxon>
        <taxon>Dikarya</taxon>
        <taxon>Basidiomycota</taxon>
        <taxon>Agaricomycotina</taxon>
        <taxon>Agaricomycetes</taxon>
        <taxon>Agaricomycetidae</taxon>
        <taxon>Agaricales</taxon>
        <taxon>Agaricineae</taxon>
        <taxon>Bolbitiaceae</taxon>
        <taxon>Cyclocybe</taxon>
    </lineage>
</organism>
<reference evidence="5 6" key="1">
    <citation type="submission" date="2020-01" db="EMBL/GenBank/DDBJ databases">
        <authorList>
            <person name="Gupta K D."/>
        </authorList>
    </citation>
    <scope>NUCLEOTIDE SEQUENCE [LARGE SCALE GENOMIC DNA]</scope>
</reference>
<feature type="domain" description="tRNA ligase phosphodiesterase" evidence="2">
    <location>
        <begin position="717"/>
        <end position="911"/>
    </location>
</feature>
<dbReference type="Proteomes" id="UP000467700">
    <property type="component" value="Unassembled WGS sequence"/>
</dbReference>
<dbReference type="Pfam" id="PF08302">
    <property type="entry name" value="tRNA_lig_CPD"/>
    <property type="match status" value="1"/>
</dbReference>
<dbReference type="PANTHER" id="PTHR32004:SF1">
    <property type="entry name" value="TRNA LIGASE"/>
    <property type="match status" value="1"/>
</dbReference>
<protein>
    <recommendedName>
        <fullName evidence="7">RNA ligase (ATP)</fullName>
    </recommendedName>
</protein>
<name>A0A8S0XJ58_CYCAE</name>
<accession>A0A8S0XJ58</accession>
<dbReference type="InterPro" id="IPR019039">
    <property type="entry name" value="T4-Rnl1-like_N"/>
</dbReference>
<sequence length="914" mass="100968">MSLSSRPPSPSGAHSVGVIPIRSFCRGVCPPSIASKLKSRLFASTSTCWKKGKTQKRLTLNVLKVLKPTHAVNSEVAPSSASISTSTAASDTTMAPGFSSEDSDLIASLHALSAKSPKLVKSSVYPAPADPSIEIRSWKMNEFKYYDIPSPFPTLARGLFTRELKEGVQEGAEEGKKTVKKYQIVVRGYDKFFNIGEVPWTTWASLEAHTAPPYTLSLKSNGCIIFIAALTPTKLVITSKHSLGPVGNSPLSHAQAGEAWLRKYLEKLGKKEEDLAAVLWEKNWTAIAELCDDSFEEHVLGYTPEKTGLHLHGLNLRSKEFTTMPHEIVDAFAEEWGFIKTATKTLNSIKEVKDFTDECAKSGEWNGEAVEGFVVRTHVTEPPTSGRNSNKGKDKEGPTPAPSPYKAGSSFFFKVKFDEPYMMYRDWREVTKTLLSSKNGMNPSSLPKSKMKRAETKVYVKWVINEIKSNPAAFKEYTKGKGIIATRERFLKWLASEKGEKDLQEVQNEVPVSKDGFGKTIIVPVAIPGCGKTTVAVALAQIFGFGHTQSDDVHVKKAAPVFIKNVVNLLASHDVVIADKNNHLKQHRQALRDATKNISPPVRLLALNWALDKPPAMIHRICGDRVQDRADNHQTLRADNHQTLRADTSSARSHEEVIWMFINTTEELTPSEVDEVIDMEIEDTVEQAVRRAVKGCVQVLGLDEPKEEHIAEALEAVDAYAPATKKPDEKKKKVEAPRYFGLLPEVDLVSLLDDRLAQVDVGEDTKAVWEKLKKEKRVATRPHVTIVHRNAMASERELWDRCAALHAMSAMPPTFQGRLGRVIWNGRVMAVTVEDLALNHSGEGGGPEGEEFVSKLAHEVRQRLHITVGTKSGDIPAVEAKAMVEAWSKGEGGDFKVFELKDVVVKGRIKGLMG</sequence>
<dbReference type="GO" id="GO:0006388">
    <property type="term" value="P:tRNA splicing, via endonucleolytic cleavage and ligation"/>
    <property type="evidence" value="ECO:0007669"/>
    <property type="project" value="InterPro"/>
</dbReference>
<dbReference type="EMBL" id="CACVBS010000001">
    <property type="protein sequence ID" value="CAA7257424.1"/>
    <property type="molecule type" value="Genomic_DNA"/>
</dbReference>
<feature type="domain" description="T4 RNA ligase 1-like N-terminal" evidence="4">
    <location>
        <begin position="156"/>
        <end position="421"/>
    </location>
</feature>